<proteinExistence type="predicted"/>
<sequence length="113" mass="12413">MLLFASSVTQELFRFKRQGIIQAGAGMVQDSTRQPSQGEDDIWVARMDENDGILSWMTQLGSNGDEQVSPHGSVVTNSQGDVMIFGDTTGSLYRQRATDISNCSNISMDSLYL</sequence>
<reference evidence="1" key="2">
    <citation type="submission" date="2021-04" db="EMBL/GenBank/DDBJ databases">
        <authorList>
            <person name="Podell S."/>
        </authorList>
    </citation>
    <scope>NUCLEOTIDE SEQUENCE</scope>
    <source>
        <strain evidence="1">Hildebrandi</strain>
    </source>
</reference>
<dbReference type="EMBL" id="JAGRRH010000003">
    <property type="protein sequence ID" value="KAG7371945.1"/>
    <property type="molecule type" value="Genomic_DNA"/>
</dbReference>
<keyword evidence="2" id="KW-1185">Reference proteome</keyword>
<gene>
    <name evidence="1" type="ORF">IV203_018087</name>
</gene>
<reference evidence="1" key="1">
    <citation type="journal article" date="2021" name="Sci. Rep.">
        <title>Diploid genomic architecture of Nitzschia inconspicua, an elite biomass production diatom.</title>
        <authorList>
            <person name="Oliver A."/>
            <person name="Podell S."/>
            <person name="Pinowska A."/>
            <person name="Traller J.C."/>
            <person name="Smith S.R."/>
            <person name="McClure R."/>
            <person name="Beliaev A."/>
            <person name="Bohutskyi P."/>
            <person name="Hill E.A."/>
            <person name="Rabines A."/>
            <person name="Zheng H."/>
            <person name="Allen L.Z."/>
            <person name="Kuo A."/>
            <person name="Grigoriev I.V."/>
            <person name="Allen A.E."/>
            <person name="Hazlebeck D."/>
            <person name="Allen E.E."/>
        </authorList>
    </citation>
    <scope>NUCLEOTIDE SEQUENCE</scope>
    <source>
        <strain evidence="1">Hildebrandi</strain>
    </source>
</reference>
<evidence type="ECO:0000313" key="1">
    <source>
        <dbReference type="EMBL" id="KAG7371945.1"/>
    </source>
</evidence>
<comment type="caution">
    <text evidence="1">The sequence shown here is derived from an EMBL/GenBank/DDBJ whole genome shotgun (WGS) entry which is preliminary data.</text>
</comment>
<dbReference type="AlphaFoldDB" id="A0A9K3M0T2"/>
<protein>
    <submittedName>
        <fullName evidence="1">Uncharacterized protein</fullName>
    </submittedName>
</protein>
<organism evidence="1 2">
    <name type="scientific">Nitzschia inconspicua</name>
    <dbReference type="NCBI Taxonomy" id="303405"/>
    <lineage>
        <taxon>Eukaryota</taxon>
        <taxon>Sar</taxon>
        <taxon>Stramenopiles</taxon>
        <taxon>Ochrophyta</taxon>
        <taxon>Bacillariophyta</taxon>
        <taxon>Bacillariophyceae</taxon>
        <taxon>Bacillariophycidae</taxon>
        <taxon>Bacillariales</taxon>
        <taxon>Bacillariaceae</taxon>
        <taxon>Nitzschia</taxon>
    </lineage>
</organism>
<name>A0A9K3M0T2_9STRA</name>
<dbReference type="Proteomes" id="UP000693970">
    <property type="component" value="Unassembled WGS sequence"/>
</dbReference>
<evidence type="ECO:0000313" key="2">
    <source>
        <dbReference type="Proteomes" id="UP000693970"/>
    </source>
</evidence>
<accession>A0A9K3M0T2</accession>